<keyword evidence="6 10" id="KW-0443">Lipid metabolism</keyword>
<protein>
    <recommendedName>
        <fullName evidence="10">Glycerol-3-phosphate acyltransferase</fullName>
    </recommendedName>
    <alternativeName>
        <fullName evidence="10">Acyl-PO4 G3P acyltransferase</fullName>
    </alternativeName>
    <alternativeName>
        <fullName evidence="10">Acyl-phosphate--glycerol-3-phosphate acyltransferase</fullName>
    </alternativeName>
    <alternativeName>
        <fullName evidence="10">G3P acyltransferase</fullName>
        <shortName evidence="10">GPAT</shortName>
        <ecNumber evidence="10">2.3.1.275</ecNumber>
    </alternativeName>
    <alternativeName>
        <fullName evidence="10">Lysophosphatidic acid synthase</fullName>
        <shortName evidence="10">LPA synthase</shortName>
    </alternativeName>
</protein>
<comment type="similarity">
    <text evidence="10">Belongs to the PlsY family.</text>
</comment>
<dbReference type="Pfam" id="PF02660">
    <property type="entry name" value="G3P_acyltransf"/>
    <property type="match status" value="1"/>
</dbReference>
<feature type="transmembrane region" description="Helical" evidence="10">
    <location>
        <begin position="112"/>
        <end position="136"/>
    </location>
</feature>
<keyword evidence="11" id="KW-0012">Acyltransferase</keyword>
<dbReference type="PANTHER" id="PTHR30309">
    <property type="entry name" value="INNER MEMBRANE PROTEIN YGIH"/>
    <property type="match status" value="1"/>
</dbReference>
<dbReference type="UniPathway" id="UPA00085"/>
<comment type="catalytic activity">
    <reaction evidence="10">
        <text>an acyl phosphate + sn-glycerol 3-phosphate = a 1-acyl-sn-glycero-3-phosphate + phosphate</text>
        <dbReference type="Rhea" id="RHEA:34075"/>
        <dbReference type="ChEBI" id="CHEBI:43474"/>
        <dbReference type="ChEBI" id="CHEBI:57597"/>
        <dbReference type="ChEBI" id="CHEBI:57970"/>
        <dbReference type="ChEBI" id="CHEBI:59918"/>
        <dbReference type="EC" id="2.3.1.275"/>
    </reaction>
</comment>
<keyword evidence="7 10" id="KW-0472">Membrane</keyword>
<evidence type="ECO:0000256" key="3">
    <source>
        <dbReference type="ARBA" id="ARBA00022679"/>
    </source>
</evidence>
<reference evidence="11 12" key="1">
    <citation type="submission" date="2019-09" db="EMBL/GenBank/DDBJ databases">
        <title>Nitrincola iocasae sp. nov., a bacterium isolated from the sediment collected at a cold seep field in South China Sea.</title>
        <authorList>
            <person name="Zhang H."/>
            <person name="Wang H."/>
            <person name="Li C."/>
        </authorList>
    </citation>
    <scope>NUCLEOTIDE SEQUENCE [LARGE SCALE GENOMIC DNA]</scope>
    <source>
        <strain evidence="11 12">KXZD1103</strain>
    </source>
</reference>
<evidence type="ECO:0000313" key="12">
    <source>
        <dbReference type="Proteomes" id="UP000325606"/>
    </source>
</evidence>
<dbReference type="GO" id="GO:0008654">
    <property type="term" value="P:phospholipid biosynthetic process"/>
    <property type="evidence" value="ECO:0007669"/>
    <property type="project" value="UniProtKB-UniRule"/>
</dbReference>
<dbReference type="AlphaFoldDB" id="A0A5J6LC62"/>
<keyword evidence="3 10" id="KW-0808">Transferase</keyword>
<evidence type="ECO:0000256" key="7">
    <source>
        <dbReference type="ARBA" id="ARBA00023136"/>
    </source>
</evidence>
<evidence type="ECO:0000313" key="11">
    <source>
        <dbReference type="EMBL" id="QEW05792.1"/>
    </source>
</evidence>
<evidence type="ECO:0000256" key="5">
    <source>
        <dbReference type="ARBA" id="ARBA00022989"/>
    </source>
</evidence>
<dbReference type="HAMAP" id="MF_01043">
    <property type="entry name" value="PlsY"/>
    <property type="match status" value="1"/>
</dbReference>
<accession>A0A5J6LC62</accession>
<dbReference type="GO" id="GO:0005886">
    <property type="term" value="C:plasma membrane"/>
    <property type="evidence" value="ECO:0007669"/>
    <property type="project" value="UniProtKB-SubCell"/>
</dbReference>
<evidence type="ECO:0000256" key="10">
    <source>
        <dbReference type="HAMAP-Rule" id="MF_01043"/>
    </source>
</evidence>
<evidence type="ECO:0000256" key="9">
    <source>
        <dbReference type="ARBA" id="ARBA00023264"/>
    </source>
</evidence>
<comment type="subcellular location">
    <subcellularLocation>
        <location evidence="10">Cell membrane</location>
        <topology evidence="10">Multi-pass membrane protein</topology>
    </subcellularLocation>
</comment>
<evidence type="ECO:0000256" key="2">
    <source>
        <dbReference type="ARBA" id="ARBA00022516"/>
    </source>
</evidence>
<dbReference type="EMBL" id="CP044222">
    <property type="protein sequence ID" value="QEW05792.1"/>
    <property type="molecule type" value="Genomic_DNA"/>
</dbReference>
<evidence type="ECO:0000256" key="6">
    <source>
        <dbReference type="ARBA" id="ARBA00023098"/>
    </source>
</evidence>
<keyword evidence="12" id="KW-1185">Reference proteome</keyword>
<keyword evidence="8 10" id="KW-0594">Phospholipid biosynthesis</keyword>
<proteinExistence type="inferred from homology"/>
<feature type="transmembrane region" description="Helical" evidence="10">
    <location>
        <begin position="84"/>
        <end position="105"/>
    </location>
</feature>
<feature type="transmembrane region" description="Helical" evidence="10">
    <location>
        <begin position="156"/>
        <end position="178"/>
    </location>
</feature>
<dbReference type="InterPro" id="IPR003811">
    <property type="entry name" value="G3P_acylTferase_PlsY"/>
</dbReference>
<comment type="pathway">
    <text evidence="10">Lipid metabolism; phospholipid metabolism.</text>
</comment>
<dbReference type="SMART" id="SM01207">
    <property type="entry name" value="G3P_acyltransf"/>
    <property type="match status" value="1"/>
</dbReference>
<keyword evidence="5 10" id="KW-1133">Transmembrane helix</keyword>
<dbReference type="KEGG" id="nik:F5I99_04420"/>
<evidence type="ECO:0000256" key="4">
    <source>
        <dbReference type="ARBA" id="ARBA00022692"/>
    </source>
</evidence>
<dbReference type="GO" id="GO:0043772">
    <property type="term" value="F:acyl-phosphate glycerol-3-phosphate acyltransferase activity"/>
    <property type="evidence" value="ECO:0007669"/>
    <property type="project" value="UniProtKB-UniRule"/>
</dbReference>
<gene>
    <name evidence="10 11" type="primary">plsY</name>
    <name evidence="11" type="ORF">F5I99_04420</name>
</gene>
<keyword evidence="4 10" id="KW-0812">Transmembrane</keyword>
<evidence type="ECO:0000256" key="8">
    <source>
        <dbReference type="ARBA" id="ARBA00023209"/>
    </source>
</evidence>
<name>A0A5J6LC62_9GAMM</name>
<comment type="subunit">
    <text evidence="10">Probably interacts with PlsX.</text>
</comment>
<dbReference type="EC" id="2.3.1.275" evidence="10"/>
<dbReference type="NCBIfam" id="TIGR00023">
    <property type="entry name" value="glycerol-3-phosphate 1-O-acyltransferase PlsY"/>
    <property type="match status" value="1"/>
</dbReference>
<organism evidence="11 12">
    <name type="scientific">Nitrincola iocasae</name>
    <dbReference type="NCBI Taxonomy" id="2614693"/>
    <lineage>
        <taxon>Bacteria</taxon>
        <taxon>Pseudomonadati</taxon>
        <taxon>Pseudomonadota</taxon>
        <taxon>Gammaproteobacteria</taxon>
        <taxon>Oceanospirillales</taxon>
        <taxon>Oceanospirillaceae</taxon>
        <taxon>Nitrincola</taxon>
    </lineage>
</organism>
<evidence type="ECO:0000256" key="1">
    <source>
        <dbReference type="ARBA" id="ARBA00022475"/>
    </source>
</evidence>
<feature type="transmembrane region" description="Helical" evidence="10">
    <location>
        <begin position="6"/>
        <end position="27"/>
    </location>
</feature>
<comment type="function">
    <text evidence="10">Catalyzes the transfer of an acyl group from acyl-phosphate (acyl-PO(4)) to glycerol-3-phosphate (G3P) to form lysophosphatidic acid (LPA). This enzyme utilizes acyl-phosphate as fatty acyl donor, but not acyl-CoA or acyl-ACP.</text>
</comment>
<keyword evidence="1 10" id="KW-1003">Cell membrane</keyword>
<dbReference type="RefSeq" id="WP_151053835.1">
    <property type="nucleotide sequence ID" value="NZ_CP044222.1"/>
</dbReference>
<keyword evidence="2 10" id="KW-0444">Lipid biosynthesis</keyword>
<sequence>MLTDSLLEPILISFAYLLGSVPTALLVCNSMGIADPRQQGSGNPGATNVLRIGSPVAAMLTLVGDSSKGALAVYLAVLTNQPPGIIGLCALAAVLGHLFPLLGAYRGGKGIATFLGCSLVLSWPLMFAQLLSWLLVASVTRIASLASVMMALITPLLAWLLAPQLLSPMALISLLLIARHRLNIVRLFKGQEARF</sequence>
<dbReference type="PANTHER" id="PTHR30309:SF0">
    <property type="entry name" value="GLYCEROL-3-PHOSPHATE ACYLTRANSFERASE-RELATED"/>
    <property type="match status" value="1"/>
</dbReference>
<dbReference type="Proteomes" id="UP000325606">
    <property type="component" value="Chromosome"/>
</dbReference>
<keyword evidence="9 10" id="KW-1208">Phospholipid metabolism</keyword>